<accession>A0A484FC20</accession>
<dbReference type="EMBL" id="AMCV02000038">
    <property type="protein sequence ID" value="TDZ15899.1"/>
    <property type="molecule type" value="Genomic_DNA"/>
</dbReference>
<evidence type="ECO:0000313" key="2">
    <source>
        <dbReference type="Proteomes" id="UP000014480"/>
    </source>
</evidence>
<sequence>MHTVLLRPMYGSFARRVIRAEPGVCGLWTTSTTAAFSVCHVDYRSVGADTPFWVPPIFWNRPMSLRNSVDFRHE</sequence>
<reference evidence="2" key="1">
    <citation type="journal article" date="2013" name="New Phytol.">
        <title>Comparative genomic and transcriptomic analyses reveal the hemibiotrophic stage shift of Colletotrichum fungi.</title>
        <authorList>
            <person name="Gan P."/>
            <person name="Ikeda K."/>
            <person name="Irieda H."/>
            <person name="Narusaka M."/>
            <person name="O'Connell R.J."/>
            <person name="Narusaka Y."/>
            <person name="Takano Y."/>
            <person name="Kubo Y."/>
            <person name="Shirasu K."/>
        </authorList>
    </citation>
    <scope>NUCLEOTIDE SEQUENCE [LARGE SCALE GENOMIC DNA]</scope>
    <source>
        <strain evidence="2">104-T / ATCC 96160 / CBS 514.97 / LARS 414 / MAFF 240422</strain>
    </source>
</reference>
<proteinExistence type="predicted"/>
<evidence type="ECO:0000313" key="1">
    <source>
        <dbReference type="EMBL" id="TDZ15899.1"/>
    </source>
</evidence>
<gene>
    <name evidence="1" type="ORF">Cob_v011247</name>
</gene>
<reference evidence="2" key="2">
    <citation type="journal article" date="2019" name="Mol. Plant Microbe Interact.">
        <title>Genome sequence resources for four phytopathogenic fungi from the Colletotrichum orbiculare species complex.</title>
        <authorList>
            <person name="Gan P."/>
            <person name="Tsushima A."/>
            <person name="Narusaka M."/>
            <person name="Narusaka Y."/>
            <person name="Takano Y."/>
            <person name="Kubo Y."/>
            <person name="Shirasu K."/>
        </authorList>
    </citation>
    <scope>GENOME REANNOTATION</scope>
    <source>
        <strain evidence="2">104-T / ATCC 96160 / CBS 514.97 / LARS 414 / MAFF 240422</strain>
    </source>
</reference>
<keyword evidence="2" id="KW-1185">Reference proteome</keyword>
<dbReference type="Proteomes" id="UP000014480">
    <property type="component" value="Unassembled WGS sequence"/>
</dbReference>
<protein>
    <submittedName>
        <fullName evidence="1">Uncharacterized protein</fullName>
    </submittedName>
</protein>
<name>A0A484FC20_COLOR</name>
<dbReference type="AlphaFoldDB" id="A0A484FC20"/>
<organism evidence="1 2">
    <name type="scientific">Colletotrichum orbiculare (strain 104-T / ATCC 96160 / CBS 514.97 / LARS 414 / MAFF 240422)</name>
    <name type="common">Cucumber anthracnose fungus</name>
    <name type="synonym">Colletotrichum lagenarium</name>
    <dbReference type="NCBI Taxonomy" id="1213857"/>
    <lineage>
        <taxon>Eukaryota</taxon>
        <taxon>Fungi</taxon>
        <taxon>Dikarya</taxon>
        <taxon>Ascomycota</taxon>
        <taxon>Pezizomycotina</taxon>
        <taxon>Sordariomycetes</taxon>
        <taxon>Hypocreomycetidae</taxon>
        <taxon>Glomerellales</taxon>
        <taxon>Glomerellaceae</taxon>
        <taxon>Colletotrichum</taxon>
        <taxon>Colletotrichum orbiculare species complex</taxon>
    </lineage>
</organism>
<comment type="caution">
    <text evidence="1">The sequence shown here is derived from an EMBL/GenBank/DDBJ whole genome shotgun (WGS) entry which is preliminary data.</text>
</comment>